<gene>
    <name evidence="2" type="ORF">AVEN_187160_1</name>
</gene>
<reference evidence="2 3" key="1">
    <citation type="journal article" date="2019" name="Sci. Rep.">
        <title>Orb-weaving spider Araneus ventricosus genome elucidates the spidroin gene catalogue.</title>
        <authorList>
            <person name="Kono N."/>
            <person name="Nakamura H."/>
            <person name="Ohtoshi R."/>
            <person name="Moran D.A.P."/>
            <person name="Shinohara A."/>
            <person name="Yoshida Y."/>
            <person name="Fujiwara M."/>
            <person name="Mori M."/>
            <person name="Tomita M."/>
            <person name="Arakawa K."/>
        </authorList>
    </citation>
    <scope>NUCLEOTIDE SEQUENCE [LARGE SCALE GENOMIC DNA]</scope>
</reference>
<sequence length="53" mass="5776">ALKPDISFEVKEFGPKDLESALALSINIESALEKSSDNSTNSISNVDMHNIKK</sequence>
<protein>
    <submittedName>
        <fullName evidence="2">Uncharacterized protein</fullName>
    </submittedName>
</protein>
<proteinExistence type="predicted"/>
<dbReference type="Proteomes" id="UP000499080">
    <property type="component" value="Unassembled WGS sequence"/>
</dbReference>
<organism evidence="2 3">
    <name type="scientific">Araneus ventricosus</name>
    <name type="common">Orbweaver spider</name>
    <name type="synonym">Epeira ventricosa</name>
    <dbReference type="NCBI Taxonomy" id="182803"/>
    <lineage>
        <taxon>Eukaryota</taxon>
        <taxon>Metazoa</taxon>
        <taxon>Ecdysozoa</taxon>
        <taxon>Arthropoda</taxon>
        <taxon>Chelicerata</taxon>
        <taxon>Arachnida</taxon>
        <taxon>Araneae</taxon>
        <taxon>Araneomorphae</taxon>
        <taxon>Entelegynae</taxon>
        <taxon>Araneoidea</taxon>
        <taxon>Araneidae</taxon>
        <taxon>Araneus</taxon>
    </lineage>
</organism>
<dbReference type="EMBL" id="BGPR01053694">
    <property type="protein sequence ID" value="GBO30517.1"/>
    <property type="molecule type" value="Genomic_DNA"/>
</dbReference>
<feature type="non-terminal residue" evidence="2">
    <location>
        <position position="1"/>
    </location>
</feature>
<accession>A0A4Y2W3K0</accession>
<keyword evidence="3" id="KW-1185">Reference proteome</keyword>
<evidence type="ECO:0000313" key="3">
    <source>
        <dbReference type="Proteomes" id="UP000499080"/>
    </source>
</evidence>
<feature type="compositionally biased region" description="Polar residues" evidence="1">
    <location>
        <begin position="37"/>
        <end position="47"/>
    </location>
</feature>
<name>A0A4Y2W3K0_ARAVE</name>
<evidence type="ECO:0000313" key="2">
    <source>
        <dbReference type="EMBL" id="GBO30517.1"/>
    </source>
</evidence>
<feature type="region of interest" description="Disordered" evidence="1">
    <location>
        <begin position="32"/>
        <end position="53"/>
    </location>
</feature>
<comment type="caution">
    <text evidence="2">The sequence shown here is derived from an EMBL/GenBank/DDBJ whole genome shotgun (WGS) entry which is preliminary data.</text>
</comment>
<evidence type="ECO:0000256" key="1">
    <source>
        <dbReference type="SAM" id="MobiDB-lite"/>
    </source>
</evidence>
<dbReference type="AlphaFoldDB" id="A0A4Y2W3K0"/>